<dbReference type="Pfam" id="PF09355">
    <property type="entry name" value="Phage_Gp19"/>
    <property type="match status" value="1"/>
</dbReference>
<comment type="caution">
    <text evidence="1">The sequence shown here is derived from an EMBL/GenBank/DDBJ whole genome shotgun (WGS) entry which is preliminary data.</text>
</comment>
<keyword evidence="2" id="KW-1185">Reference proteome</keyword>
<protein>
    <submittedName>
        <fullName evidence="1">Phage Gp19/Gp15/Gp42 family protein</fullName>
    </submittedName>
</protein>
<evidence type="ECO:0000313" key="2">
    <source>
        <dbReference type="Proteomes" id="UP001155240"/>
    </source>
</evidence>
<organism evidence="1 2">
    <name type="scientific">Rathayibacter rubneri</name>
    <dbReference type="NCBI Taxonomy" id="2950106"/>
    <lineage>
        <taxon>Bacteria</taxon>
        <taxon>Bacillati</taxon>
        <taxon>Actinomycetota</taxon>
        <taxon>Actinomycetes</taxon>
        <taxon>Micrococcales</taxon>
        <taxon>Microbacteriaceae</taxon>
        <taxon>Rathayibacter</taxon>
    </lineage>
</organism>
<accession>A0A9X2ISD3</accession>
<dbReference type="RefSeq" id="WP_251943557.1">
    <property type="nucleotide sequence ID" value="NZ_JAMRYM010000005.1"/>
</dbReference>
<sequence>MAYATAEDVKAIWPGFPAGQETRATALLEDAAVRIDAYAPPPPAPVEVSAAELAVRKTVSREMVVFVMMADSNIDPVTQKSRTMGPFSESWSYDRPGRTLMLTDEHKRMLRPRTQQAFTVPLVTYQPVNDPLWWLE</sequence>
<dbReference type="AlphaFoldDB" id="A0A9X2ISD3"/>
<dbReference type="Proteomes" id="UP001155240">
    <property type="component" value="Unassembled WGS sequence"/>
</dbReference>
<reference evidence="1" key="1">
    <citation type="submission" date="2022-06" db="EMBL/GenBank/DDBJ databases">
        <title>Whole genome shotgun sequencing (WGS) of Rathayibacter sp. ZW T2_19, isolated from stored onions (Allium cepa).</title>
        <authorList>
            <person name="Stoll D.A."/>
            <person name="Huch M."/>
        </authorList>
    </citation>
    <scope>NUCLEOTIDE SEQUENCE</scope>
    <source>
        <strain evidence="1">ZW T2_19</strain>
    </source>
</reference>
<evidence type="ECO:0000313" key="1">
    <source>
        <dbReference type="EMBL" id="MCM6761398.1"/>
    </source>
</evidence>
<dbReference type="InterPro" id="IPR018963">
    <property type="entry name" value="Mycophage_D29_Gp19"/>
</dbReference>
<dbReference type="EMBL" id="JAMRYM010000005">
    <property type="protein sequence ID" value="MCM6761398.1"/>
    <property type="molecule type" value="Genomic_DNA"/>
</dbReference>
<proteinExistence type="predicted"/>
<name>A0A9X2ISD3_9MICO</name>
<gene>
    <name evidence="1" type="ORF">NB037_03115</name>
</gene>